<evidence type="ECO:0000313" key="3">
    <source>
        <dbReference type="Proteomes" id="UP000223913"/>
    </source>
</evidence>
<protein>
    <submittedName>
        <fullName evidence="2">Hydrolase</fullName>
    </submittedName>
</protein>
<dbReference type="OrthoDB" id="9786766at2"/>
<dbReference type="InterPro" id="IPR045670">
    <property type="entry name" value="DUF5916"/>
</dbReference>
<gene>
    <name evidence="2" type="ORF">CRP01_26165</name>
</gene>
<dbReference type="Pfam" id="PF19313">
    <property type="entry name" value="DUF5916"/>
    <property type="match status" value="1"/>
</dbReference>
<dbReference type="AlphaFoldDB" id="A0A2D0N527"/>
<comment type="caution">
    <text evidence="2">The sequence shown here is derived from an EMBL/GenBank/DDBJ whole genome shotgun (WGS) entry which is preliminary data.</text>
</comment>
<dbReference type="Proteomes" id="UP000223913">
    <property type="component" value="Unassembled WGS sequence"/>
</dbReference>
<keyword evidence="2" id="KW-0378">Hydrolase</keyword>
<sequence length="735" mass="83566">MNRAITTDGKYAAYRGLLVLLLTLTLIPCRLQGQNNRTPNRADYILNITKAESTFQIDGQLDESAWQSAEIAGDFWRVLPIDTGLAATPTEVMMSYDDRNIYFGITCYERVPGPNIIESLRRDFSFGANDNFLIFIDTYNDQTNGFSFGASAGGAQWDGIQSNGGSVSLDWDCKWTSAVKHYSDRWVIEMEIPLRNLQFKAGLDQWGINFSRMDVKGNEKSSWAPVPRQFPTANLAFAGTLQWDAPPPKPKLNMSLIPYVAARTSRNHETETSDPLSVDAGIDAKISLTPSLNLDLTFNPDFSQVDVDEQVTNLDRFELFFPERRRFFLENQDLFTGFGKDGLRPFFSRRIGLQSPVRAGLRLSGKLNEKWRIGLLNMQTGAEDEIPAANFTVASLQKRIFARSNIGVFFVNKMLTGDEADIPEGLNDYNRVVGVDYNLASANSRWVGKFFVHKSLAPGENDKSLAASANLEYRTQRWQVEGNYDLVGENYLAETGFVRRTGLHRTGVGVAHKFYPKSQKIANHGPELQTEFIFDPELNKTDNQWRAAYELVFLNRSELQLAYGRQFIRLLDPFDPTNSEGNFLDAGEAFTWNNLELSYVSDARKLLNYTFEVGYGGFFNGDRFSVEGQLNFRFQPYGSISVNLAYNDLQFPEPFEDVDFFLIGPKLDVTFTNSLFLTAFVQYNEQIDNLNTNIRLQWRYQPVSDLFIVYTDNYFPAPWNIKNRALVAKVSYWLN</sequence>
<dbReference type="SUPFAM" id="SSF49344">
    <property type="entry name" value="CBD9-like"/>
    <property type="match status" value="1"/>
</dbReference>
<evidence type="ECO:0000313" key="2">
    <source>
        <dbReference type="EMBL" id="PHN03490.1"/>
    </source>
</evidence>
<reference evidence="2 3" key="1">
    <citation type="submission" date="2017-10" db="EMBL/GenBank/DDBJ databases">
        <title>The draft genome sequence of Lewinella nigricans NBRC 102662.</title>
        <authorList>
            <person name="Wang K."/>
        </authorList>
    </citation>
    <scope>NUCLEOTIDE SEQUENCE [LARGE SCALE GENOMIC DNA]</scope>
    <source>
        <strain evidence="2 3">NBRC 102662</strain>
    </source>
</reference>
<proteinExistence type="predicted"/>
<keyword evidence="3" id="KW-1185">Reference proteome</keyword>
<accession>A0A2D0N527</accession>
<dbReference type="GO" id="GO:0016787">
    <property type="term" value="F:hydrolase activity"/>
    <property type="evidence" value="ECO:0007669"/>
    <property type="project" value="UniProtKB-KW"/>
</dbReference>
<evidence type="ECO:0000259" key="1">
    <source>
        <dbReference type="Pfam" id="PF19313"/>
    </source>
</evidence>
<dbReference type="Gene3D" id="2.60.40.1190">
    <property type="match status" value="1"/>
</dbReference>
<dbReference type="EMBL" id="PDUD01000031">
    <property type="protein sequence ID" value="PHN03490.1"/>
    <property type="molecule type" value="Genomic_DNA"/>
</dbReference>
<dbReference type="RefSeq" id="WP_099153073.1">
    <property type="nucleotide sequence ID" value="NZ_PDUD01000031.1"/>
</dbReference>
<name>A0A2D0N527_FLAN2</name>
<organism evidence="2 3">
    <name type="scientific">Flavilitoribacter nigricans (strain ATCC 23147 / DSM 23189 / NBRC 102662 / NCIMB 1420 / SS-2)</name>
    <name type="common">Lewinella nigricans</name>
    <dbReference type="NCBI Taxonomy" id="1122177"/>
    <lineage>
        <taxon>Bacteria</taxon>
        <taxon>Pseudomonadati</taxon>
        <taxon>Bacteroidota</taxon>
        <taxon>Saprospiria</taxon>
        <taxon>Saprospirales</taxon>
        <taxon>Lewinellaceae</taxon>
        <taxon>Flavilitoribacter</taxon>
    </lineage>
</organism>
<feature type="domain" description="DUF5916" evidence="1">
    <location>
        <begin position="251"/>
        <end position="354"/>
    </location>
</feature>
<dbReference type="CDD" id="cd09618">
    <property type="entry name" value="CBM9_like_2"/>
    <property type="match status" value="1"/>
</dbReference>